<dbReference type="PROSITE" id="PS51257">
    <property type="entry name" value="PROKAR_LIPOPROTEIN"/>
    <property type="match status" value="1"/>
</dbReference>
<dbReference type="PROSITE" id="PS51352">
    <property type="entry name" value="THIOREDOXIN_2"/>
    <property type="match status" value="1"/>
</dbReference>
<evidence type="ECO:0000259" key="5">
    <source>
        <dbReference type="PROSITE" id="PS51352"/>
    </source>
</evidence>
<comment type="subcellular location">
    <subcellularLocation>
        <location evidence="1">Cell envelope</location>
    </subcellularLocation>
</comment>
<dbReference type="CDD" id="cd02966">
    <property type="entry name" value="TlpA_like_family"/>
    <property type="match status" value="1"/>
</dbReference>
<organism evidence="6 7">
    <name type="scientific">Ornithobacterium rhinotracheale</name>
    <dbReference type="NCBI Taxonomy" id="28251"/>
    <lineage>
        <taxon>Bacteria</taxon>
        <taxon>Pseudomonadati</taxon>
        <taxon>Bacteroidota</taxon>
        <taxon>Flavobacteriia</taxon>
        <taxon>Flavobacteriales</taxon>
        <taxon>Weeksellaceae</taxon>
        <taxon>Ornithobacterium</taxon>
    </lineage>
</organism>
<proteinExistence type="predicted"/>
<keyword evidence="4" id="KW-0676">Redox-active center</keyword>
<keyword evidence="3" id="KW-1015">Disulfide bond</keyword>
<dbReference type="SUPFAM" id="SSF52833">
    <property type="entry name" value="Thioredoxin-like"/>
    <property type="match status" value="1"/>
</dbReference>
<dbReference type="EMBL" id="CP035107">
    <property type="protein sequence ID" value="QAR30171.1"/>
    <property type="molecule type" value="Genomic_DNA"/>
</dbReference>
<evidence type="ECO:0000256" key="4">
    <source>
        <dbReference type="ARBA" id="ARBA00023284"/>
    </source>
</evidence>
<dbReference type="InterPro" id="IPR036249">
    <property type="entry name" value="Thioredoxin-like_sf"/>
</dbReference>
<dbReference type="PANTHER" id="PTHR42852:SF6">
    <property type="entry name" value="THIOL:DISULFIDE INTERCHANGE PROTEIN DSBE"/>
    <property type="match status" value="1"/>
</dbReference>
<dbReference type="Pfam" id="PF08534">
    <property type="entry name" value="Redoxin"/>
    <property type="match status" value="1"/>
</dbReference>
<dbReference type="Proteomes" id="UP000287701">
    <property type="component" value="Chromosome"/>
</dbReference>
<evidence type="ECO:0000256" key="3">
    <source>
        <dbReference type="ARBA" id="ARBA00023157"/>
    </source>
</evidence>
<dbReference type="InterPro" id="IPR050553">
    <property type="entry name" value="Thioredoxin_ResA/DsbE_sf"/>
</dbReference>
<dbReference type="Gene3D" id="3.40.30.10">
    <property type="entry name" value="Glutaredoxin"/>
    <property type="match status" value="1"/>
</dbReference>
<dbReference type="OrthoDB" id="743079at2"/>
<dbReference type="PANTHER" id="PTHR42852">
    <property type="entry name" value="THIOL:DISULFIDE INTERCHANGE PROTEIN DSBE"/>
    <property type="match status" value="1"/>
</dbReference>
<evidence type="ECO:0000256" key="2">
    <source>
        <dbReference type="ARBA" id="ARBA00022748"/>
    </source>
</evidence>
<feature type="domain" description="Thioredoxin" evidence="5">
    <location>
        <begin position="197"/>
        <end position="339"/>
    </location>
</feature>
<accession>A0A410JPZ4</accession>
<reference evidence="6 7" key="1">
    <citation type="submission" date="2019-01" db="EMBL/GenBank/DDBJ databases">
        <title>Whole Genome of Ornithobacterium rhinotracheale FARPER-174b.</title>
        <authorList>
            <person name="Tataje-Lavanda L.A."/>
            <person name="Montalvan A."/>
            <person name="Montesinos R."/>
            <person name="Zimic M."/>
            <person name="Fernandez-Sanchez M."/>
            <person name="Fernandez-Diaz M."/>
        </authorList>
    </citation>
    <scope>NUCLEOTIDE SEQUENCE [LARGE SCALE GENOMIC DNA]</scope>
    <source>
        <strain evidence="6 7">FARPER-174b</strain>
    </source>
</reference>
<dbReference type="InterPro" id="IPR013740">
    <property type="entry name" value="Redoxin"/>
</dbReference>
<dbReference type="GO" id="GO:0017004">
    <property type="term" value="P:cytochrome complex assembly"/>
    <property type="evidence" value="ECO:0007669"/>
    <property type="project" value="UniProtKB-KW"/>
</dbReference>
<dbReference type="AlphaFoldDB" id="A0A410JPZ4"/>
<protein>
    <submittedName>
        <fullName evidence="6">TlpA family protein disulfide reductase</fullName>
    </submittedName>
</protein>
<evidence type="ECO:0000313" key="6">
    <source>
        <dbReference type="EMBL" id="QAR30171.1"/>
    </source>
</evidence>
<dbReference type="GO" id="GO:0016491">
    <property type="term" value="F:oxidoreductase activity"/>
    <property type="evidence" value="ECO:0007669"/>
    <property type="project" value="InterPro"/>
</dbReference>
<keyword evidence="2" id="KW-0201">Cytochrome c-type biogenesis</keyword>
<dbReference type="RefSeq" id="WP_128500678.1">
    <property type="nucleotide sequence ID" value="NZ_CP035107.1"/>
</dbReference>
<dbReference type="InterPro" id="IPR013766">
    <property type="entry name" value="Thioredoxin_domain"/>
</dbReference>
<evidence type="ECO:0000313" key="7">
    <source>
        <dbReference type="Proteomes" id="UP000287701"/>
    </source>
</evidence>
<name>A0A410JPZ4_ORNRH</name>
<dbReference type="GO" id="GO:0030313">
    <property type="term" value="C:cell envelope"/>
    <property type="evidence" value="ECO:0007669"/>
    <property type="project" value="UniProtKB-SubCell"/>
</dbReference>
<evidence type="ECO:0000256" key="1">
    <source>
        <dbReference type="ARBA" id="ARBA00004196"/>
    </source>
</evidence>
<sequence length="339" mass="37964">MKKVLLSVIVIASVIGCKNKPKDYATFSGKVTNIDVPADSVYVFNPEINYSKSIKLNPDGTFSDTLKVKEGHFIFKIGDEYGRVYLKNGDEIKISTDYPAFDDKLVYEGEGESIELNKLSLEVAKLAGNFFDNDGLLEQSTEELDQSKKTLLNEVDALFQKYPNVNDSIKGEIKTSLNNSLVSLSDMVQERKNLQEKFVGKPAPQFTLPSIDGKKVSLSDLKGKPVYVDIWATWCGPCKAEIPSLKNLEEKYGDKIHFVSLSVDEPNTKEKWIEFVKEKDLKGIQIMSENDWRNDFVQALEVKGIPRFVLIDAQGNIVNPDAPRPSASNIEETLNALIK</sequence>
<gene>
    <name evidence="6" type="ORF">EQP59_01755</name>
</gene>